<keyword evidence="1" id="KW-0732">Signal</keyword>
<dbReference type="EMBL" id="MU157866">
    <property type="protein sequence ID" value="KAF9526887.1"/>
    <property type="molecule type" value="Genomic_DNA"/>
</dbReference>
<dbReference type="AlphaFoldDB" id="A0A9P6EDD3"/>
<name>A0A9P6EDD3_9AGAR</name>
<evidence type="ECO:0000313" key="3">
    <source>
        <dbReference type="Proteomes" id="UP000807306"/>
    </source>
</evidence>
<gene>
    <name evidence="2" type="ORF">CPB83DRAFT_857153</name>
</gene>
<proteinExistence type="predicted"/>
<reference evidence="2" key="1">
    <citation type="submission" date="2020-11" db="EMBL/GenBank/DDBJ databases">
        <authorList>
            <consortium name="DOE Joint Genome Institute"/>
            <person name="Ahrendt S."/>
            <person name="Riley R."/>
            <person name="Andreopoulos W."/>
            <person name="Labutti K."/>
            <person name="Pangilinan J."/>
            <person name="Ruiz-Duenas F.J."/>
            <person name="Barrasa J.M."/>
            <person name="Sanchez-Garcia M."/>
            <person name="Camarero S."/>
            <person name="Miyauchi S."/>
            <person name="Serrano A."/>
            <person name="Linde D."/>
            <person name="Babiker R."/>
            <person name="Drula E."/>
            <person name="Ayuso-Fernandez I."/>
            <person name="Pacheco R."/>
            <person name="Padilla G."/>
            <person name="Ferreira P."/>
            <person name="Barriuso J."/>
            <person name="Kellner H."/>
            <person name="Castanera R."/>
            <person name="Alfaro M."/>
            <person name="Ramirez L."/>
            <person name="Pisabarro A.G."/>
            <person name="Kuo A."/>
            <person name="Tritt A."/>
            <person name="Lipzen A."/>
            <person name="He G."/>
            <person name="Yan M."/>
            <person name="Ng V."/>
            <person name="Cullen D."/>
            <person name="Martin F."/>
            <person name="Rosso M.-N."/>
            <person name="Henrissat B."/>
            <person name="Hibbett D."/>
            <person name="Martinez A.T."/>
            <person name="Grigoriev I.V."/>
        </authorList>
    </citation>
    <scope>NUCLEOTIDE SEQUENCE</scope>
    <source>
        <strain evidence="2">CBS 506.95</strain>
    </source>
</reference>
<feature type="chain" id="PRO_5040328053" description="Secreted protein" evidence="1">
    <location>
        <begin position="36"/>
        <end position="64"/>
    </location>
</feature>
<evidence type="ECO:0000313" key="2">
    <source>
        <dbReference type="EMBL" id="KAF9526887.1"/>
    </source>
</evidence>
<feature type="signal peptide" evidence="1">
    <location>
        <begin position="1"/>
        <end position="35"/>
    </location>
</feature>
<organism evidence="2 3">
    <name type="scientific">Crepidotus variabilis</name>
    <dbReference type="NCBI Taxonomy" id="179855"/>
    <lineage>
        <taxon>Eukaryota</taxon>
        <taxon>Fungi</taxon>
        <taxon>Dikarya</taxon>
        <taxon>Basidiomycota</taxon>
        <taxon>Agaricomycotina</taxon>
        <taxon>Agaricomycetes</taxon>
        <taxon>Agaricomycetidae</taxon>
        <taxon>Agaricales</taxon>
        <taxon>Agaricineae</taxon>
        <taxon>Crepidotaceae</taxon>
        <taxon>Crepidotus</taxon>
    </lineage>
</organism>
<dbReference type="Proteomes" id="UP000807306">
    <property type="component" value="Unassembled WGS sequence"/>
</dbReference>
<protein>
    <recommendedName>
        <fullName evidence="4">Secreted protein</fullName>
    </recommendedName>
</protein>
<sequence>MARSNQVLCILLIDVTWSAVNVELALSFFCKLCVAQVGTESPRMLYGVHTLSVPEDRADYFAHY</sequence>
<comment type="caution">
    <text evidence="2">The sequence shown here is derived from an EMBL/GenBank/DDBJ whole genome shotgun (WGS) entry which is preliminary data.</text>
</comment>
<evidence type="ECO:0008006" key="4">
    <source>
        <dbReference type="Google" id="ProtNLM"/>
    </source>
</evidence>
<accession>A0A9P6EDD3</accession>
<evidence type="ECO:0000256" key="1">
    <source>
        <dbReference type="SAM" id="SignalP"/>
    </source>
</evidence>
<keyword evidence="3" id="KW-1185">Reference proteome</keyword>